<keyword evidence="1" id="KW-0472">Membrane</keyword>
<dbReference type="InterPro" id="IPR043128">
    <property type="entry name" value="Rev_trsase/Diguanyl_cyclase"/>
</dbReference>
<dbReference type="GO" id="GO:0052621">
    <property type="term" value="F:diguanylate cyclase activity"/>
    <property type="evidence" value="ECO:0007669"/>
    <property type="project" value="UniProtKB-EC"/>
</dbReference>
<feature type="transmembrane region" description="Helical" evidence="1">
    <location>
        <begin position="6"/>
        <end position="24"/>
    </location>
</feature>
<feature type="domain" description="GGDEF" evidence="2">
    <location>
        <begin position="353"/>
        <end position="483"/>
    </location>
</feature>
<dbReference type="InterPro" id="IPR000160">
    <property type="entry name" value="GGDEF_dom"/>
</dbReference>
<dbReference type="PANTHER" id="PTHR45138:SF9">
    <property type="entry name" value="DIGUANYLATE CYCLASE DGCM-RELATED"/>
    <property type="match status" value="1"/>
</dbReference>
<organism evidence="3 4">
    <name type="scientific">Aequitasia blattaphilus</name>
    <dbReference type="NCBI Taxonomy" id="2949332"/>
    <lineage>
        <taxon>Bacteria</taxon>
        <taxon>Bacillati</taxon>
        <taxon>Bacillota</taxon>
        <taxon>Clostridia</taxon>
        <taxon>Lachnospirales</taxon>
        <taxon>Lachnospiraceae</taxon>
        <taxon>Aequitasia</taxon>
    </lineage>
</organism>
<dbReference type="Proteomes" id="UP001523566">
    <property type="component" value="Unassembled WGS sequence"/>
</dbReference>
<dbReference type="SUPFAM" id="SSF55073">
    <property type="entry name" value="Nucleotide cyclase"/>
    <property type="match status" value="1"/>
</dbReference>
<keyword evidence="1" id="KW-1133">Transmembrane helix</keyword>
<evidence type="ECO:0000259" key="2">
    <source>
        <dbReference type="PROSITE" id="PS50887"/>
    </source>
</evidence>
<dbReference type="Pfam" id="PF16927">
    <property type="entry name" value="HisKA_7TM"/>
    <property type="match status" value="1"/>
</dbReference>
<reference evidence="3 4" key="1">
    <citation type="journal article" date="2022" name="Genome Biol. Evol.">
        <title>Host diet, physiology and behaviors set the stage for Lachnospiraceae cladogenesis.</title>
        <authorList>
            <person name="Vera-Ponce De Leon A."/>
            <person name="Schneider M."/>
            <person name="Jahnes B.C."/>
            <person name="Sadowski V."/>
            <person name="Camuy-Velez L.A."/>
            <person name="Duan J."/>
            <person name="Sabree Z.L."/>
        </authorList>
    </citation>
    <scope>NUCLEOTIDE SEQUENCE [LARGE SCALE GENOMIC DNA]</scope>
    <source>
        <strain evidence="3 4">PAL113</strain>
    </source>
</reference>
<proteinExistence type="predicted"/>
<evidence type="ECO:0000313" key="4">
    <source>
        <dbReference type="Proteomes" id="UP001523566"/>
    </source>
</evidence>
<dbReference type="SMART" id="SM00267">
    <property type="entry name" value="GGDEF"/>
    <property type="match status" value="1"/>
</dbReference>
<feature type="transmembrane region" description="Helical" evidence="1">
    <location>
        <begin position="126"/>
        <end position="145"/>
    </location>
</feature>
<keyword evidence="3" id="KW-0808">Transferase</keyword>
<keyword evidence="3" id="KW-0548">Nucleotidyltransferase</keyword>
<dbReference type="Gene3D" id="3.30.70.270">
    <property type="match status" value="1"/>
</dbReference>
<keyword evidence="1" id="KW-0812">Transmembrane</keyword>
<evidence type="ECO:0000256" key="1">
    <source>
        <dbReference type="SAM" id="Phobius"/>
    </source>
</evidence>
<dbReference type="EC" id="2.7.7.65" evidence="3"/>
<dbReference type="InterPro" id="IPR029787">
    <property type="entry name" value="Nucleotide_cyclase"/>
</dbReference>
<dbReference type="RefSeq" id="WP_262066745.1">
    <property type="nucleotide sequence ID" value="NZ_JAMXOD010000016.1"/>
</dbReference>
<keyword evidence="4" id="KW-1185">Reference proteome</keyword>
<dbReference type="PROSITE" id="PS50887">
    <property type="entry name" value="GGDEF"/>
    <property type="match status" value="1"/>
</dbReference>
<dbReference type="InterPro" id="IPR031621">
    <property type="entry name" value="HisKA_7TM"/>
</dbReference>
<feature type="transmembrane region" description="Helical" evidence="1">
    <location>
        <begin position="157"/>
        <end position="176"/>
    </location>
</feature>
<accession>A0ABT1EAW9</accession>
<feature type="transmembrane region" description="Helical" evidence="1">
    <location>
        <begin position="36"/>
        <end position="56"/>
    </location>
</feature>
<protein>
    <submittedName>
        <fullName evidence="3">Diguanylate cyclase</fullName>
        <ecNumber evidence="3">2.7.7.65</ecNumber>
    </submittedName>
</protein>
<feature type="transmembrane region" description="Helical" evidence="1">
    <location>
        <begin position="62"/>
        <end position="85"/>
    </location>
</feature>
<dbReference type="EMBL" id="JAMZFW010000016">
    <property type="protein sequence ID" value="MCP1102957.1"/>
    <property type="molecule type" value="Genomic_DNA"/>
</dbReference>
<dbReference type="NCBIfam" id="TIGR00254">
    <property type="entry name" value="GGDEF"/>
    <property type="match status" value="1"/>
</dbReference>
<dbReference type="InterPro" id="IPR050469">
    <property type="entry name" value="Diguanylate_Cyclase"/>
</dbReference>
<feature type="transmembrane region" description="Helical" evidence="1">
    <location>
        <begin position="92"/>
        <end position="114"/>
    </location>
</feature>
<sequence length="483" mass="54760">MDNLMLTCIYLGITIALLFTVIKTAKNKEKGKLEKWFIFTTAMMICWVLCLIYELFGGAQDYKLPFIALSSLGCFCYGIHFFGLGSYLSKQVVYALLVPPLVTAFVAFTPFLAFTKEVQVPWFGAHVFYCNILPVSVFIIALIQFQKMDQRYRVPSALLLIGAIVNIITNGMVLVLAPRLDIMIIGRTITVVFLYVAMNRHKELEAYLLSQKNAFNCIDRIMFFLDNKQQVVTMNGAALKWLESQDICGTHSSFGEIEKELVQKATHIECCDNEDEGTDYSLIDGEVYNLRHRDILDKEGSPIGCCVYVTNKTTNRRLVEELDKVSGMDALTGLTNRRSCDLRIEEMRAKGRFPIGIIIGDVNGLKRVNDELGHEMGDVLLRIMGEAIICGSPPDSIQCRMGGDEFMVVVPETTEKHCKDIVQDIRSFLERNQEQYAFELSMSLGMALNDESTDLECTIKQADQMMYGDKQKYYCKYSAKRYN</sequence>
<evidence type="ECO:0000313" key="3">
    <source>
        <dbReference type="EMBL" id="MCP1102957.1"/>
    </source>
</evidence>
<gene>
    <name evidence="3" type="ORF">NK125_11060</name>
</gene>
<comment type="caution">
    <text evidence="3">The sequence shown here is derived from an EMBL/GenBank/DDBJ whole genome shotgun (WGS) entry which is preliminary data.</text>
</comment>
<dbReference type="PANTHER" id="PTHR45138">
    <property type="entry name" value="REGULATORY COMPONENTS OF SENSORY TRANSDUCTION SYSTEM"/>
    <property type="match status" value="1"/>
</dbReference>
<dbReference type="CDD" id="cd01949">
    <property type="entry name" value="GGDEF"/>
    <property type="match status" value="1"/>
</dbReference>
<name>A0ABT1EAW9_9FIRM</name>
<dbReference type="Pfam" id="PF00990">
    <property type="entry name" value="GGDEF"/>
    <property type="match status" value="1"/>
</dbReference>